<dbReference type="Proteomes" id="UP000248291">
    <property type="component" value="Unassembled WGS sequence"/>
</dbReference>
<dbReference type="EMBL" id="BGKA01000324">
    <property type="protein sequence ID" value="GBH21595.1"/>
    <property type="molecule type" value="Genomic_DNA"/>
</dbReference>
<dbReference type="AlphaFoldDB" id="A0AAN4QDD6"/>
<accession>A0AAN4QDD6</accession>
<gene>
    <name evidence="1" type="ORF">KPSA3_07645</name>
</gene>
<evidence type="ECO:0000313" key="2">
    <source>
        <dbReference type="Proteomes" id="UP000248291"/>
    </source>
</evidence>
<evidence type="ECO:0000313" key="1">
    <source>
        <dbReference type="EMBL" id="GBH21595.1"/>
    </source>
</evidence>
<organism evidence="1 2">
    <name type="scientific">Pseudomonas syringae pv. actinidiae</name>
    <dbReference type="NCBI Taxonomy" id="103796"/>
    <lineage>
        <taxon>Bacteria</taxon>
        <taxon>Pseudomonadati</taxon>
        <taxon>Pseudomonadota</taxon>
        <taxon>Gammaproteobacteria</taxon>
        <taxon>Pseudomonadales</taxon>
        <taxon>Pseudomonadaceae</taxon>
        <taxon>Pseudomonas</taxon>
        <taxon>Pseudomonas syringae</taxon>
    </lineage>
</organism>
<name>A0AAN4QDD6_PSESF</name>
<comment type="caution">
    <text evidence="1">The sequence shown here is derived from an EMBL/GenBank/DDBJ whole genome shotgun (WGS) entry which is preliminary data.</text>
</comment>
<protein>
    <submittedName>
        <fullName evidence="1">Uncharacterized protein</fullName>
    </submittedName>
</protein>
<proteinExistence type="predicted"/>
<sequence>MRQRVKSIRKRAQKLTFRHSVLTEVWQSRKSLPGDLYLI</sequence>
<reference evidence="1 2" key="1">
    <citation type="submission" date="2018-04" db="EMBL/GenBank/DDBJ databases">
        <title>Draft genome sequence of Pseudomonas syringae pv. actinidiae biovar 3 strains isolated from kiwifruit in Kagawa prefecture.</title>
        <authorList>
            <person name="Tabuchi M."/>
            <person name="Saito M."/>
            <person name="Fujiwara S."/>
            <person name="Sasa N."/>
            <person name="Akimitsu K."/>
            <person name="Gomi K."/>
            <person name="Konishi-Sugita S."/>
            <person name="Hamano K."/>
            <person name="Kataoka I."/>
        </authorList>
    </citation>
    <scope>NUCLEOTIDE SEQUENCE [LARGE SCALE GENOMIC DNA]</scope>
    <source>
        <strain evidence="1 2">MAFF212211</strain>
    </source>
</reference>